<reference evidence="2 3" key="1">
    <citation type="submission" date="2019-12" db="EMBL/GenBank/DDBJ databases">
        <title>Genomic-based taxomic classification of the family Erythrobacteraceae.</title>
        <authorList>
            <person name="Xu L."/>
        </authorList>
    </citation>
    <scope>NUCLEOTIDE SEQUENCE [LARGE SCALE GENOMIC DNA]</scope>
    <source>
        <strain evidence="2 3">MCCC 1A09965</strain>
    </source>
</reference>
<dbReference type="AlphaFoldDB" id="A0A844YCB0"/>
<proteinExistence type="predicted"/>
<organism evidence="2 3">
    <name type="scientific">Qipengyuania oceanensis</name>
    <dbReference type="NCBI Taxonomy" id="1463597"/>
    <lineage>
        <taxon>Bacteria</taxon>
        <taxon>Pseudomonadati</taxon>
        <taxon>Pseudomonadota</taxon>
        <taxon>Alphaproteobacteria</taxon>
        <taxon>Sphingomonadales</taxon>
        <taxon>Erythrobacteraceae</taxon>
        <taxon>Qipengyuania</taxon>
    </lineage>
</organism>
<keyword evidence="1" id="KW-0812">Transmembrane</keyword>
<dbReference type="OrthoDB" id="8452123at2"/>
<evidence type="ECO:0000313" key="2">
    <source>
        <dbReference type="EMBL" id="MXO61617.1"/>
    </source>
</evidence>
<gene>
    <name evidence="2" type="ORF">GRI48_01200</name>
</gene>
<dbReference type="Proteomes" id="UP000445582">
    <property type="component" value="Unassembled WGS sequence"/>
</dbReference>
<protein>
    <submittedName>
        <fullName evidence="2">Uncharacterized protein</fullName>
    </submittedName>
</protein>
<accession>A0A844YCB0</accession>
<keyword evidence="3" id="KW-1185">Reference proteome</keyword>
<name>A0A844YCB0_9SPHN</name>
<dbReference type="EMBL" id="WTYN01000001">
    <property type="protein sequence ID" value="MXO61617.1"/>
    <property type="molecule type" value="Genomic_DNA"/>
</dbReference>
<evidence type="ECO:0000313" key="3">
    <source>
        <dbReference type="Proteomes" id="UP000445582"/>
    </source>
</evidence>
<keyword evidence="1" id="KW-0472">Membrane</keyword>
<keyword evidence="1" id="KW-1133">Transmembrane helix</keyword>
<feature type="transmembrane region" description="Helical" evidence="1">
    <location>
        <begin position="192"/>
        <end position="211"/>
    </location>
</feature>
<dbReference type="RefSeq" id="WP_160670208.1">
    <property type="nucleotide sequence ID" value="NZ_WTYN01000001.1"/>
</dbReference>
<comment type="caution">
    <text evidence="2">The sequence shown here is derived from an EMBL/GenBank/DDBJ whole genome shotgun (WGS) entry which is preliminary data.</text>
</comment>
<evidence type="ECO:0000256" key="1">
    <source>
        <dbReference type="SAM" id="Phobius"/>
    </source>
</evidence>
<sequence length="212" mass="23327">MNSSVSHEDLQAQIVELLFDAMNQDAGFVGPDQIGQNLNISGDRVTLAASALVRKGYLQARYNTRSGARYQISEQAYLDVEERRAKEMEVVGKSSSDPIQALEEQIAPAAGRMVSFGDNQSDADQAIEIIEEATSALRSSNKIDTELRDETVINLDTWKGMVAKGQRFAVGAFRFLVWDRIKAVIENGIEDIYRVALVTALITLGTLIVALF</sequence>